<dbReference type="Proteomes" id="UP000441336">
    <property type="component" value="Unassembled WGS sequence"/>
</dbReference>
<accession>A0A7K1TF20</accession>
<dbReference type="RefSeq" id="WP_157565570.1">
    <property type="nucleotide sequence ID" value="NZ_WQKZ01000003.1"/>
</dbReference>
<protein>
    <submittedName>
        <fullName evidence="5">T9SS type A sorting domain-containing protein</fullName>
    </submittedName>
</protein>
<reference evidence="5 6" key="1">
    <citation type="submission" date="2019-12" db="EMBL/GenBank/DDBJ databases">
        <title>Hymenobacter sp. HMF4947 Genome sequencing and assembly.</title>
        <authorList>
            <person name="Kang H."/>
            <person name="Cha I."/>
            <person name="Kim H."/>
            <person name="Joh K."/>
        </authorList>
    </citation>
    <scope>NUCLEOTIDE SEQUENCE [LARGE SCALE GENOMIC DNA]</scope>
    <source>
        <strain evidence="5 6">HMF4947</strain>
    </source>
</reference>
<keyword evidence="6" id="KW-1185">Reference proteome</keyword>
<dbReference type="Gene3D" id="3.20.20.80">
    <property type="entry name" value="Glycosidases"/>
    <property type="match status" value="1"/>
</dbReference>
<dbReference type="InterPro" id="IPR052387">
    <property type="entry name" value="Fibrocystin"/>
</dbReference>
<organism evidence="5 6">
    <name type="scientific">Hymenobacter ginkgonis</name>
    <dbReference type="NCBI Taxonomy" id="2682976"/>
    <lineage>
        <taxon>Bacteria</taxon>
        <taxon>Pseudomonadati</taxon>
        <taxon>Bacteroidota</taxon>
        <taxon>Cytophagia</taxon>
        <taxon>Cytophagales</taxon>
        <taxon>Hymenobacteraceae</taxon>
        <taxon>Hymenobacter</taxon>
    </lineage>
</organism>
<dbReference type="Gene3D" id="2.60.120.1560">
    <property type="match status" value="1"/>
</dbReference>
<dbReference type="InterPro" id="IPR017853">
    <property type="entry name" value="GH"/>
</dbReference>
<dbReference type="SMART" id="SM00758">
    <property type="entry name" value="PA14"/>
    <property type="match status" value="1"/>
</dbReference>
<name>A0A7K1TF20_9BACT</name>
<feature type="chain" id="PRO_5029449697" evidence="3">
    <location>
        <begin position="26"/>
        <end position="1219"/>
    </location>
</feature>
<dbReference type="Pfam" id="PF18962">
    <property type="entry name" value="Por_Secre_tail"/>
    <property type="match status" value="1"/>
</dbReference>
<evidence type="ECO:0000256" key="2">
    <source>
        <dbReference type="SAM" id="MobiDB-lite"/>
    </source>
</evidence>
<evidence type="ECO:0000256" key="1">
    <source>
        <dbReference type="ARBA" id="ARBA00022729"/>
    </source>
</evidence>
<evidence type="ECO:0000313" key="6">
    <source>
        <dbReference type="Proteomes" id="UP000441336"/>
    </source>
</evidence>
<keyword evidence="1 3" id="KW-0732">Signal</keyword>
<dbReference type="AlphaFoldDB" id="A0A7K1TF20"/>
<dbReference type="PANTHER" id="PTHR46769:SF2">
    <property type="entry name" value="FIBROCYSTIN-L ISOFORM 2 PRECURSOR-RELATED"/>
    <property type="match status" value="1"/>
</dbReference>
<evidence type="ECO:0000256" key="3">
    <source>
        <dbReference type="SAM" id="SignalP"/>
    </source>
</evidence>
<gene>
    <name evidence="5" type="ORF">GO988_11675</name>
</gene>
<dbReference type="EMBL" id="WQKZ01000003">
    <property type="protein sequence ID" value="MVN76985.1"/>
    <property type="molecule type" value="Genomic_DNA"/>
</dbReference>
<dbReference type="NCBIfam" id="TIGR04183">
    <property type="entry name" value="Por_Secre_tail"/>
    <property type="match status" value="1"/>
</dbReference>
<dbReference type="PROSITE" id="PS51820">
    <property type="entry name" value="PA14"/>
    <property type="match status" value="1"/>
</dbReference>
<feature type="compositionally biased region" description="Polar residues" evidence="2">
    <location>
        <begin position="1114"/>
        <end position="1125"/>
    </location>
</feature>
<sequence length="1219" mass="131999">MPAHLPKIPLLAVLLSVFSALTALGQSASAEEQIKITAATPSVDTGQDYSPWLDDNLKNLVQNSWFPGNFRYVDVTLQLAKPTLLTRLSLFDYEGVFPLQPATFYAVSGGKQTYLGSFDGSDYNKYVDLVISTPVAAEAIIVHKYCNNIPVKIKVFGQATGTSTPTPPALVPAVLTFGSLATRTVGDAPFTLAASSTNAATPITYSSSNAGVVAVAATSTGQWQATVVSAGTATITAAQVGSSSFLAAASVSQTLVVQAAATPTPTPIPTPTPTPLPTPTPTGPTVSGKIPIDPTRWYSLTNVSNNIAGLFDGSTSTGITPGWGRVIDPYEAYYPLLPDEAISLESLRMYDPGVSNPTNPMTLSVITDKWERITVATFTGARGGQWQGPDPKNPANQKLSSQISNIRYLVLTASWAYPNELELYGSYVAGTPLAVADPAALARQKQVKLGQEMGVNAFEWDLENPDKPGEIDETRLKGVKNFTGIRHYMDWQKLESTEGGYTFNPVHSGGWNYDVLYERCKKEGIEVLACLKTLPDWMLATYPSDQRDAENVPVRYGKDFADPKSYIEQAKVGFQYIARYGYNTGVPANLLRVDQSLRWAGDGVNQVKIGLGYIKYIECDNERDKWWKGRKAYQTGREYAANLSAFYDGHLNTMGAGVGVKNADPSVQVVMGGIASPNPDYVRGMIDWCRQYRGLKADGSVNLCWDIINYHLYSNDEKSSQSGNPTRGAAPEVSEAAQVAQRFVQMAHQYARDMPVWITETGYDTNQGSPLKAIAVGGKSVLQTQADWLLRTALLYARWGVERTFFYQLADDNPNSAVQFSSMGLVNADRSPKPAADFLRQTTQLLGNFAYQGTLNNDPLVDRYTAGNQTAYSLVIPDEKGRTATYTLNVGTDSARIYQPQAGQINMKVTRVRTQGGQLQLTVTETPTFVLTGPSAAVTTPATSCPGTGSIQWEQWQNSYGLSVNDIPTQRAPDQTATLLQLESSRNIGDNYGARIRGYICAPQDGNYTFRISGDDVCQLWLSTDDNPTHKIQIAKADGYTGFRQWDKFASQQSAPVALLAGHRYYVEVLHKEQGGDDFVSVAWTLPNGQIEAPIAGSHLVPLSSATSLTNSETSSLHTTLSASDEATPAGPTPPGLAVYPNPFTDQTTVSFSLAKAGAATLGIYDVQNRLISQLYAGSLEAGTSQHFTIKSATLPVGMYLIRLITPGKVFTQKLVRID</sequence>
<dbReference type="InterPro" id="IPR037524">
    <property type="entry name" value="PA14/GLEYA"/>
</dbReference>
<dbReference type="PANTHER" id="PTHR46769">
    <property type="entry name" value="POLYCYSTIC KIDNEY AND HEPATIC DISEASE 1 (AUTOSOMAL RECESSIVE)-LIKE 1"/>
    <property type="match status" value="1"/>
</dbReference>
<feature type="signal peptide" evidence="3">
    <location>
        <begin position="1"/>
        <end position="25"/>
    </location>
</feature>
<feature type="domain" description="PA14" evidence="4">
    <location>
        <begin position="946"/>
        <end position="1098"/>
    </location>
</feature>
<feature type="compositionally biased region" description="Pro residues" evidence="2">
    <location>
        <begin position="264"/>
        <end position="282"/>
    </location>
</feature>
<feature type="region of interest" description="Disordered" evidence="2">
    <location>
        <begin position="1114"/>
        <end position="1136"/>
    </location>
</feature>
<dbReference type="Pfam" id="PF07691">
    <property type="entry name" value="PA14"/>
    <property type="match status" value="1"/>
</dbReference>
<dbReference type="SUPFAM" id="SSF56988">
    <property type="entry name" value="Anthrax protective antigen"/>
    <property type="match status" value="1"/>
</dbReference>
<proteinExistence type="predicted"/>
<dbReference type="InterPro" id="IPR011658">
    <property type="entry name" value="PA14_dom"/>
</dbReference>
<evidence type="ECO:0000259" key="4">
    <source>
        <dbReference type="PROSITE" id="PS51820"/>
    </source>
</evidence>
<dbReference type="SUPFAM" id="SSF51445">
    <property type="entry name" value="(Trans)glycosidases"/>
    <property type="match status" value="1"/>
</dbReference>
<feature type="region of interest" description="Disordered" evidence="2">
    <location>
        <begin position="263"/>
        <end position="290"/>
    </location>
</feature>
<comment type="caution">
    <text evidence="5">The sequence shown here is derived from an EMBL/GenBank/DDBJ whole genome shotgun (WGS) entry which is preliminary data.</text>
</comment>
<dbReference type="InterPro" id="IPR026444">
    <property type="entry name" value="Secre_tail"/>
</dbReference>
<evidence type="ECO:0000313" key="5">
    <source>
        <dbReference type="EMBL" id="MVN76985.1"/>
    </source>
</evidence>